<evidence type="ECO:0000256" key="1">
    <source>
        <dbReference type="SAM" id="MobiDB-lite"/>
    </source>
</evidence>
<feature type="compositionally biased region" description="Pro residues" evidence="1">
    <location>
        <begin position="288"/>
        <end position="300"/>
    </location>
</feature>
<dbReference type="OrthoDB" id="3344388at2"/>
<evidence type="ECO:0000313" key="4">
    <source>
        <dbReference type="Proteomes" id="UP000309033"/>
    </source>
</evidence>
<accession>A0A5R8ZJU3</accession>
<proteinExistence type="predicted"/>
<keyword evidence="2" id="KW-0472">Membrane</keyword>
<keyword evidence="4" id="KW-1185">Reference proteome</keyword>
<gene>
    <name evidence="3" type="ORF">FED44_00485</name>
</gene>
<name>A0A5R8ZJU3_9ACTN</name>
<reference evidence="3" key="1">
    <citation type="submission" date="2019-05" db="EMBL/GenBank/DDBJ databases">
        <title>Isolation, diversity and antifungal activity of Actinobacteria from wheat.</title>
        <authorList>
            <person name="Yu B."/>
        </authorList>
    </citation>
    <scope>NUCLEOTIDE SEQUENCE [LARGE SCALE GENOMIC DNA]</scope>
    <source>
        <strain evidence="3">NEAU-HEGS1-5</strain>
    </source>
</reference>
<evidence type="ECO:0000313" key="3">
    <source>
        <dbReference type="EMBL" id="TLP66043.1"/>
    </source>
</evidence>
<evidence type="ECO:0000256" key="2">
    <source>
        <dbReference type="SAM" id="Phobius"/>
    </source>
</evidence>
<dbReference type="Proteomes" id="UP000309033">
    <property type="component" value="Unassembled WGS sequence"/>
</dbReference>
<dbReference type="AlphaFoldDB" id="A0A5R8ZJU3"/>
<feature type="transmembrane region" description="Helical" evidence="2">
    <location>
        <begin position="687"/>
        <end position="707"/>
    </location>
</feature>
<organism evidence="3 4">
    <name type="scientific">Microbispora triticiradicis</name>
    <dbReference type="NCBI Taxonomy" id="2200763"/>
    <lineage>
        <taxon>Bacteria</taxon>
        <taxon>Bacillati</taxon>
        <taxon>Actinomycetota</taxon>
        <taxon>Actinomycetes</taxon>
        <taxon>Streptosporangiales</taxon>
        <taxon>Streptosporangiaceae</taxon>
        <taxon>Microbispora</taxon>
    </lineage>
</organism>
<sequence>MNGDGAPRIGFEWALEGKEHGSYDEYGLLQWSNERLAGVFDELRARYAAGTPSELPQVTIAPAATKDNDEVSHNVVLAIHTWSDHRDFAGRKVAYTRWFYVPYHQLQGHPVSYRALYAALGALPPAPEPPLTVAVPALDPRDVMPGSDALAAAALLASGQQVCLVGADGVPMAERLRFVDTVMALLPYGLRTRFSAATWTSSTTKHRIKLSFARYAPEGIQAVQWGQGADIPLDKHSATYHRILRKRDVDYPDLIGWLAGQTEPLSFNDADRSRVFELLRQSAFQSPPARPDPVPAPPPAASGDHGVVEVAHRGPTVAALARALAGASADPHPALDALLAVLWTQSDRSALADALYTYNCFQHVIEPQEDRDHLYERLVSAAFQPDEEWMWASKRGALLAAEDTPDPVRRRLKALAGPRWRRFGTWDRRYRLACTIGVLVVAVAFAGAGALQLLRGDDPPAQQALPPQPPHQQVVLVKDSAEQPYVTEVVKEALRRAGYQPDDQVQGAPSVLIGYDPDIRGELAVNGLTPVGDFPTQDILIVRDDQEGFPGQILVGEGFGQDVEDQILKHHKGLLIIRKPYDELKNQLIDGKVEAAIVPGDVKADGYTPSEALDDLLPERRIVVGAGSALKPALEPAMDRLNKEGVKSSDDPQADAKAFVDLIYSHAPALASSAKPVSEPVGNSGDVILITTVVAAVTGLAGALLLVRRPSRFKGSPTGRHRA</sequence>
<keyword evidence="2" id="KW-1133">Transmembrane helix</keyword>
<feature type="region of interest" description="Disordered" evidence="1">
    <location>
        <begin position="285"/>
        <end position="304"/>
    </location>
</feature>
<keyword evidence="2" id="KW-0812">Transmembrane</keyword>
<protein>
    <submittedName>
        <fullName evidence="3">Uncharacterized protein</fullName>
    </submittedName>
</protein>
<dbReference type="EMBL" id="VANP01000001">
    <property type="protein sequence ID" value="TLP66043.1"/>
    <property type="molecule type" value="Genomic_DNA"/>
</dbReference>
<comment type="caution">
    <text evidence="3">The sequence shown here is derived from an EMBL/GenBank/DDBJ whole genome shotgun (WGS) entry which is preliminary data.</text>
</comment>